<dbReference type="WBParaSite" id="RSKR_0000823000.1">
    <property type="protein sequence ID" value="RSKR_0000823000.1"/>
    <property type="gene ID" value="RSKR_0000823000"/>
</dbReference>
<name>A0AC35U6M1_9BILA</name>
<sequence length="311" mass="35907">MVKDRFPDFIILAGLKDTKNDNVDFEANADSATTLLPQKNRNSYEIDEFLHQMFVCNMNCDILRSLIETMKEKNNEILIRSGVEKDLTAELNACYKDFKDLFAKCHQEKTNLDPVLEKAKASTRATLIDRIQCLHINWYHRTLVALTTEFYNEQMQYEKKCSSKIKNFLKHSGRVVDEDEIDETIKTGKLYELTERYIMGTKDKEMLYEDVQARHKDIVKLENSVAQIQELCLDIFLLVDSQQELVDNIESNVSNAAEHAGKADELVKETIKLRASGRKKMIIICIVVLILIIILFGILKAMFCFYLPVCS</sequence>
<reference evidence="2" key="1">
    <citation type="submission" date="2016-11" db="UniProtKB">
        <authorList>
            <consortium name="WormBaseParasite"/>
        </authorList>
    </citation>
    <scope>IDENTIFICATION</scope>
    <source>
        <strain evidence="2">KR3021</strain>
    </source>
</reference>
<protein>
    <submittedName>
        <fullName evidence="2">t-SNARE coiled-coil homology domain-containing protein</fullName>
    </submittedName>
</protein>
<organism evidence="1 2">
    <name type="scientific">Rhabditophanes sp. KR3021</name>
    <dbReference type="NCBI Taxonomy" id="114890"/>
    <lineage>
        <taxon>Eukaryota</taxon>
        <taxon>Metazoa</taxon>
        <taxon>Ecdysozoa</taxon>
        <taxon>Nematoda</taxon>
        <taxon>Chromadorea</taxon>
        <taxon>Rhabditida</taxon>
        <taxon>Tylenchina</taxon>
        <taxon>Panagrolaimomorpha</taxon>
        <taxon>Strongyloidoidea</taxon>
        <taxon>Alloionematidae</taxon>
        <taxon>Rhabditophanes</taxon>
    </lineage>
</organism>
<evidence type="ECO:0000313" key="2">
    <source>
        <dbReference type="WBParaSite" id="RSKR_0000823000.1"/>
    </source>
</evidence>
<dbReference type="Proteomes" id="UP000095286">
    <property type="component" value="Unplaced"/>
</dbReference>
<proteinExistence type="predicted"/>
<accession>A0AC35U6M1</accession>
<evidence type="ECO:0000313" key="1">
    <source>
        <dbReference type="Proteomes" id="UP000095286"/>
    </source>
</evidence>